<feature type="signal peptide" evidence="1">
    <location>
        <begin position="1"/>
        <end position="26"/>
    </location>
</feature>
<evidence type="ECO:0000313" key="2">
    <source>
        <dbReference type="EMBL" id="MDX6850532.1"/>
    </source>
</evidence>
<dbReference type="RefSeq" id="WP_302724928.1">
    <property type="nucleotide sequence ID" value="NZ_JAULRU010000836.1"/>
</dbReference>
<evidence type="ECO:0000313" key="3">
    <source>
        <dbReference type="Proteomes" id="UP001273505"/>
    </source>
</evidence>
<name>A0ABU4S235_9GAMM</name>
<evidence type="ECO:0000256" key="1">
    <source>
        <dbReference type="SAM" id="SignalP"/>
    </source>
</evidence>
<dbReference type="Proteomes" id="UP001273505">
    <property type="component" value="Unassembled WGS sequence"/>
</dbReference>
<feature type="chain" id="PRO_5045921547" evidence="1">
    <location>
        <begin position="27"/>
        <end position="148"/>
    </location>
</feature>
<keyword evidence="1" id="KW-0732">Signal</keyword>
<dbReference type="EMBL" id="JAXAFO010000026">
    <property type="protein sequence ID" value="MDX6850532.1"/>
    <property type="molecule type" value="Genomic_DNA"/>
</dbReference>
<organism evidence="2 3">
    <name type="scientific">Gilvimarinus gilvus</name>
    <dbReference type="NCBI Taxonomy" id="3058038"/>
    <lineage>
        <taxon>Bacteria</taxon>
        <taxon>Pseudomonadati</taxon>
        <taxon>Pseudomonadota</taxon>
        <taxon>Gammaproteobacteria</taxon>
        <taxon>Cellvibrionales</taxon>
        <taxon>Cellvibrionaceae</taxon>
        <taxon>Gilvimarinus</taxon>
    </lineage>
</organism>
<keyword evidence="3" id="KW-1185">Reference proteome</keyword>
<gene>
    <name evidence="2" type="ORF">SCD92_14265</name>
</gene>
<reference evidence="2 3" key="1">
    <citation type="submission" date="2023-11" db="EMBL/GenBank/DDBJ databases">
        <title>Gilvimarinus fulvus sp. nov., isolated from the surface of Kelp.</title>
        <authorList>
            <person name="Sun Y.Y."/>
            <person name="Gong Y."/>
            <person name="Du Z.J."/>
        </authorList>
    </citation>
    <scope>NUCLEOTIDE SEQUENCE [LARGE SCALE GENOMIC DNA]</scope>
    <source>
        <strain evidence="2 3">SDUM040013</strain>
    </source>
</reference>
<accession>A0ABU4S235</accession>
<proteinExistence type="predicted"/>
<comment type="caution">
    <text evidence="2">The sequence shown here is derived from an EMBL/GenBank/DDBJ whole genome shotgun (WGS) entry which is preliminary data.</text>
</comment>
<sequence>MAIRLNKPLAIIAATALTFGALQAEARDDALMLPIQDVMTEYEDRLNSDVKMYFGEQSYPEPGKKMGTFVSNKKTNAFNKTDEEACKWVMLSALLSLQERAVREGGNAVVDIVSYYDKNTMSSETEYECHAGAIMAGVALQGRVVTMD</sequence>
<protein>
    <submittedName>
        <fullName evidence="2">Excinuclease ATPase subunit</fullName>
    </submittedName>
</protein>